<dbReference type="eggNOG" id="COG1086">
    <property type="taxonomic scope" value="Bacteria"/>
</dbReference>
<dbReference type="AlphaFoldDB" id="H1XYB8"/>
<dbReference type="HOGENOM" id="CLU_035602_0_0_0"/>
<dbReference type="KEGG" id="caby:Cabys_2530"/>
<sequence length="567" mass="64481">MEVKGKKALILGGWGLVGLAVCKKMIEEKPSEMIILSLLKEQAEEAVQVLKKLDPTIKYVAEWGNIFVRDSLKDLNRHEILNNPQHRAVLMHDVLDDLNQEILEHSFLARIISRHKPDIIVDCVNSATALAYQDIFTSSIEVRKILENVKQCENQEESVSAIERLLITQYTPQLIRHIQILYESMKKAKTKVYVKIGTSGTGGMGLNIPYTHSEEKPSRMLLSKSAIAGSHTLLLWLMARTPDAPITKEIKPTAAIAWKKIEYGEIRKGGKPVELYDCPPEKAIPLKGTLKREMPKGPWKPLNDTLKKVYIDTGENGIFSYEEFTAITSRGQMEFVTPEEIANVVLWEIKGGNTGHDIINALDNATMGPTYRAGYLRGSALQKMQRLQKEHQSDSVAFELLGPPKLSKLLYEAYLLKRCKFTMDEVLKHSPEFLSSCAEEIIKTDEKLRAEILSIGIPILMSDGKRLLRGPEMKIPAYRGSNELEVTPENIEKWSAEGWIDLRPANFKLWQERIKKIKEEIEAIPIDDTSSQYDRDREYWSETDEIEPGKIVGWLFLQEEQGVRMKD</sequence>
<dbReference type="RefSeq" id="WP_006930718.1">
    <property type="nucleotide sequence ID" value="NZ_CM001402.1"/>
</dbReference>
<dbReference type="SUPFAM" id="SSF51735">
    <property type="entry name" value="NAD(P)-binding Rossmann-fold domains"/>
    <property type="match status" value="1"/>
</dbReference>
<dbReference type="PaxDb" id="880073-Calab_3587"/>
<protein>
    <submittedName>
        <fullName evidence="2">Short-chain dehydrogenase/reductase SDR</fullName>
    </submittedName>
</protein>
<dbReference type="Proteomes" id="UP000004671">
    <property type="component" value="Chromosome"/>
</dbReference>
<evidence type="ECO:0000313" key="4">
    <source>
        <dbReference type="Proteomes" id="UP000183868"/>
    </source>
</evidence>
<dbReference type="Gene3D" id="3.40.50.720">
    <property type="entry name" value="NAD(P)-binding Rossmann-like Domain"/>
    <property type="match status" value="1"/>
</dbReference>
<gene>
    <name evidence="1" type="ORF">Cabys_2530</name>
    <name evidence="2" type="ORF">Calab_3587</name>
</gene>
<organism evidence="2 3">
    <name type="scientific">Caldithrix abyssi DSM 13497</name>
    <dbReference type="NCBI Taxonomy" id="880073"/>
    <lineage>
        <taxon>Bacteria</taxon>
        <taxon>Pseudomonadati</taxon>
        <taxon>Calditrichota</taxon>
        <taxon>Calditrichia</taxon>
        <taxon>Calditrichales</taxon>
        <taxon>Calditrichaceae</taxon>
        <taxon>Caldithrix</taxon>
    </lineage>
</organism>
<dbReference type="EMBL" id="CM001402">
    <property type="protein sequence ID" value="EHO43185.1"/>
    <property type="molecule type" value="Genomic_DNA"/>
</dbReference>
<name>H1XYB8_CALAY</name>
<dbReference type="InterPro" id="IPR036291">
    <property type="entry name" value="NAD(P)-bd_dom_sf"/>
</dbReference>
<dbReference type="OrthoDB" id="9803111at2"/>
<dbReference type="InParanoid" id="H1XYB8"/>
<dbReference type="EMBL" id="CP018099">
    <property type="protein sequence ID" value="APF19279.1"/>
    <property type="molecule type" value="Genomic_DNA"/>
</dbReference>
<reference evidence="1 4" key="2">
    <citation type="submission" date="2016-11" db="EMBL/GenBank/DDBJ databases">
        <title>Genomic analysis of Caldithrix abyssi and proposal of a novel bacterial phylum Caldithrichaeota.</title>
        <authorList>
            <person name="Kublanov I."/>
            <person name="Sigalova O."/>
            <person name="Gavrilov S."/>
            <person name="Lebedinsky A."/>
            <person name="Ivanova N."/>
            <person name="Daum C."/>
            <person name="Reddy T."/>
            <person name="Klenk H.P."/>
            <person name="Goker M."/>
            <person name="Reva O."/>
            <person name="Miroshnichenko M."/>
            <person name="Kyprides N."/>
            <person name="Woyke T."/>
            <person name="Gelfand M."/>
        </authorList>
    </citation>
    <scope>NUCLEOTIDE SEQUENCE [LARGE SCALE GENOMIC DNA]</scope>
    <source>
        <strain evidence="1 4">LF13</strain>
    </source>
</reference>
<dbReference type="Proteomes" id="UP000183868">
    <property type="component" value="Chromosome"/>
</dbReference>
<accession>H1XYB8</accession>
<evidence type="ECO:0000313" key="3">
    <source>
        <dbReference type="Proteomes" id="UP000004671"/>
    </source>
</evidence>
<reference evidence="2 3" key="1">
    <citation type="submission" date="2011-09" db="EMBL/GenBank/DDBJ databases">
        <title>The permanent draft genome of Caldithrix abyssi DSM 13497.</title>
        <authorList>
            <consortium name="US DOE Joint Genome Institute (JGI-PGF)"/>
            <person name="Lucas S."/>
            <person name="Han J."/>
            <person name="Lapidus A."/>
            <person name="Bruce D."/>
            <person name="Goodwin L."/>
            <person name="Pitluck S."/>
            <person name="Peters L."/>
            <person name="Kyrpides N."/>
            <person name="Mavromatis K."/>
            <person name="Ivanova N."/>
            <person name="Mikhailova N."/>
            <person name="Chertkov O."/>
            <person name="Detter J.C."/>
            <person name="Tapia R."/>
            <person name="Han C."/>
            <person name="Land M."/>
            <person name="Hauser L."/>
            <person name="Markowitz V."/>
            <person name="Cheng J.-F."/>
            <person name="Hugenholtz P."/>
            <person name="Woyke T."/>
            <person name="Wu D."/>
            <person name="Spring S."/>
            <person name="Brambilla E."/>
            <person name="Klenk H.-P."/>
            <person name="Eisen J.A."/>
        </authorList>
    </citation>
    <scope>NUCLEOTIDE SEQUENCE [LARGE SCALE GENOMIC DNA]</scope>
    <source>
        <strain evidence="2 3">DSM 13497</strain>
    </source>
</reference>
<dbReference type="STRING" id="880073.Cabys_2530"/>
<evidence type="ECO:0000313" key="1">
    <source>
        <dbReference type="EMBL" id="APF19279.1"/>
    </source>
</evidence>
<proteinExistence type="predicted"/>
<evidence type="ECO:0000313" key="2">
    <source>
        <dbReference type="EMBL" id="EHO43185.1"/>
    </source>
</evidence>
<keyword evidence="3" id="KW-1185">Reference proteome</keyword>